<dbReference type="GO" id="GO:0008671">
    <property type="term" value="F:2-dehydro-3-deoxygalactonokinase activity"/>
    <property type="evidence" value="ECO:0007669"/>
    <property type="project" value="InterPro"/>
</dbReference>
<keyword evidence="1" id="KW-0418">Kinase</keyword>
<evidence type="ECO:0000313" key="1">
    <source>
        <dbReference type="EMBL" id="RJE82711.1"/>
    </source>
</evidence>
<dbReference type="CDD" id="cd24012">
    <property type="entry name" value="ASKHA_NBD_KDGal-kinase"/>
    <property type="match status" value="1"/>
</dbReference>
<comment type="caution">
    <text evidence="1">The sequence shown here is derived from an EMBL/GenBank/DDBJ whole genome shotgun (WGS) entry which is preliminary data.</text>
</comment>
<reference evidence="2" key="1">
    <citation type="submission" date="2018-09" db="EMBL/GenBank/DDBJ databases">
        <title>Acidovorax cavernicola nov. sp. isolated from Gruta de las Maravillas (Aracena, Spain).</title>
        <authorList>
            <person name="Jurado V."/>
            <person name="Gutierrez-Patricio S."/>
            <person name="Gonzalez-Pimentel J.L."/>
            <person name="Miller A.Z."/>
            <person name="Laiz L."/>
            <person name="Saiz-Jimenez C."/>
        </authorList>
    </citation>
    <scope>NUCLEOTIDE SEQUENCE [LARGE SCALE GENOMIC DNA]</scope>
    <source>
        <strain evidence="2">1011MAR3C25</strain>
    </source>
</reference>
<dbReference type="Proteomes" id="UP000284202">
    <property type="component" value="Unassembled WGS sequence"/>
</dbReference>
<keyword evidence="1" id="KW-0808">Transferase</keyword>
<organism evidence="1 2">
    <name type="scientific">Paracoccus onubensis</name>
    <dbReference type="NCBI Taxonomy" id="1675788"/>
    <lineage>
        <taxon>Bacteria</taxon>
        <taxon>Pseudomonadati</taxon>
        <taxon>Pseudomonadota</taxon>
        <taxon>Alphaproteobacteria</taxon>
        <taxon>Rhodobacterales</taxon>
        <taxon>Paracoccaceae</taxon>
        <taxon>Paracoccus</taxon>
    </lineage>
</organism>
<dbReference type="InterPro" id="IPR042258">
    <property type="entry name" value="DGOK_N"/>
</dbReference>
<keyword evidence="2" id="KW-1185">Reference proteome</keyword>
<dbReference type="Gene3D" id="3.30.420.300">
    <property type="entry name" value="2-keto-3-deoxy-galactonokinase, substrate binding domain"/>
    <property type="match status" value="1"/>
</dbReference>
<dbReference type="Pfam" id="PF05035">
    <property type="entry name" value="DGOK"/>
    <property type="match status" value="1"/>
</dbReference>
<dbReference type="EMBL" id="QZCG01000014">
    <property type="protein sequence ID" value="RJE82711.1"/>
    <property type="molecule type" value="Genomic_DNA"/>
</dbReference>
<proteinExistence type="predicted"/>
<gene>
    <name evidence="1" type="ORF">D3P04_18735</name>
</gene>
<evidence type="ECO:0000313" key="2">
    <source>
        <dbReference type="Proteomes" id="UP000284202"/>
    </source>
</evidence>
<accession>A0A418SP27</accession>
<dbReference type="GO" id="GO:0034194">
    <property type="term" value="P:D-galactonate catabolic process"/>
    <property type="evidence" value="ECO:0007669"/>
    <property type="project" value="InterPro"/>
</dbReference>
<dbReference type="OrthoDB" id="256574at2"/>
<dbReference type="AlphaFoldDB" id="A0A418SP27"/>
<sequence length="301" mass="31824">MTARLIAIDWGTSSFRAWLLGDDGGVIEEIPSGPGIMAVAEGGFEDCFSTLLSPWLSRWPDLPAIASGMITSRNGWVETPYLPLPLDANGLAASLLRHVTQDGHEVHFTAGAVKNPDHGVPDVMRGEEVEIFGHLAGQEHADGLFILPGTHNKWVHVENGVLSDFQTCMTGEIFALLYKDSILGRLATDDPADPAAFGRGVAAGLSRGSLMSRLFSARSLALMGRLEGGDVGDYLSGLLIGDELAVRLPLPDEPVTIIGRGDLAQRYAHAMAQAGATAVVAPPGMARAGLWEIAKLAGLVE</sequence>
<dbReference type="Gene3D" id="3.30.420.310">
    <property type="entry name" value="2-keto-3-deoxy-galactonokinase, C-terminal domain"/>
    <property type="match status" value="1"/>
</dbReference>
<dbReference type="RefSeq" id="WP_119751395.1">
    <property type="nucleotide sequence ID" value="NZ_QZCG01000014.1"/>
</dbReference>
<dbReference type="InterPro" id="IPR042257">
    <property type="entry name" value="DGOK_C"/>
</dbReference>
<dbReference type="InterPro" id="IPR007729">
    <property type="entry name" value="DGOK"/>
</dbReference>
<protein>
    <submittedName>
        <fullName evidence="1">2-dehydro-3-deoxygalactonokinase</fullName>
    </submittedName>
</protein>
<name>A0A418SP27_9RHOB</name>